<dbReference type="EMBL" id="JH598476">
    <property type="status" value="NOT_ANNOTATED_CDS"/>
    <property type="molecule type" value="Genomic_DNA"/>
</dbReference>
<dbReference type="EnsemblProtists" id="HpaT808153">
    <property type="protein sequence ID" value="HpaP808153"/>
    <property type="gene ID" value="HpaG808153"/>
</dbReference>
<reference evidence="3" key="1">
    <citation type="journal article" date="2010" name="Science">
        <title>Signatures of adaptation to obligate biotrophy in the Hyaloperonospora arabidopsidis genome.</title>
        <authorList>
            <person name="Baxter L."/>
            <person name="Tripathy S."/>
            <person name="Ishaque N."/>
            <person name="Boot N."/>
            <person name="Cabral A."/>
            <person name="Kemen E."/>
            <person name="Thines M."/>
            <person name="Ah-Fong A."/>
            <person name="Anderson R."/>
            <person name="Badejoko W."/>
            <person name="Bittner-Eddy P."/>
            <person name="Boore J.L."/>
            <person name="Chibucos M.C."/>
            <person name="Coates M."/>
            <person name="Dehal P."/>
            <person name="Delehaunty K."/>
            <person name="Dong S."/>
            <person name="Downton P."/>
            <person name="Dumas B."/>
            <person name="Fabro G."/>
            <person name="Fronick C."/>
            <person name="Fuerstenberg S.I."/>
            <person name="Fulton L."/>
            <person name="Gaulin E."/>
            <person name="Govers F."/>
            <person name="Hughes L."/>
            <person name="Humphray S."/>
            <person name="Jiang R.H."/>
            <person name="Judelson H."/>
            <person name="Kamoun S."/>
            <person name="Kyung K."/>
            <person name="Meijer H."/>
            <person name="Minx P."/>
            <person name="Morris P."/>
            <person name="Nelson J."/>
            <person name="Phuntumart V."/>
            <person name="Qutob D."/>
            <person name="Rehmany A."/>
            <person name="Rougon-Cardoso A."/>
            <person name="Ryden P."/>
            <person name="Torto-Alalibo T."/>
            <person name="Studholme D."/>
            <person name="Wang Y."/>
            <person name="Win J."/>
            <person name="Wood J."/>
            <person name="Clifton S.W."/>
            <person name="Rogers J."/>
            <person name="Van den Ackerveken G."/>
            <person name="Jones J.D."/>
            <person name="McDowell J.M."/>
            <person name="Beynon J."/>
            <person name="Tyler B.M."/>
        </authorList>
    </citation>
    <scope>NUCLEOTIDE SEQUENCE [LARGE SCALE GENOMIC DNA]</scope>
    <source>
        <strain evidence="3">Emoy2</strain>
    </source>
</reference>
<dbReference type="AlphaFoldDB" id="M4BP15"/>
<feature type="compositionally biased region" description="Polar residues" evidence="1">
    <location>
        <begin position="37"/>
        <end position="46"/>
    </location>
</feature>
<evidence type="ECO:0000313" key="3">
    <source>
        <dbReference type="Proteomes" id="UP000011713"/>
    </source>
</evidence>
<dbReference type="InterPro" id="IPR052579">
    <property type="entry name" value="Zinc_finger_SWIM"/>
</dbReference>
<feature type="compositionally biased region" description="Basic and acidic residues" evidence="1">
    <location>
        <begin position="1"/>
        <end position="10"/>
    </location>
</feature>
<evidence type="ECO:0008006" key="4">
    <source>
        <dbReference type="Google" id="ProtNLM"/>
    </source>
</evidence>
<dbReference type="STRING" id="559515.M4BP15"/>
<dbReference type="VEuPathDB" id="FungiDB:HpaG808153"/>
<feature type="compositionally biased region" description="Polar residues" evidence="1">
    <location>
        <begin position="57"/>
        <end position="66"/>
    </location>
</feature>
<organism evidence="2 3">
    <name type="scientific">Hyaloperonospora arabidopsidis (strain Emoy2)</name>
    <name type="common">Downy mildew agent</name>
    <name type="synonym">Peronospora arabidopsidis</name>
    <dbReference type="NCBI Taxonomy" id="559515"/>
    <lineage>
        <taxon>Eukaryota</taxon>
        <taxon>Sar</taxon>
        <taxon>Stramenopiles</taxon>
        <taxon>Oomycota</taxon>
        <taxon>Peronosporomycetes</taxon>
        <taxon>Peronosporales</taxon>
        <taxon>Peronosporaceae</taxon>
        <taxon>Hyaloperonospora</taxon>
    </lineage>
</organism>
<dbReference type="Proteomes" id="UP000011713">
    <property type="component" value="Unassembled WGS sequence"/>
</dbReference>
<protein>
    <recommendedName>
        <fullName evidence="4">FAR1 domain-containing protein</fullName>
    </recommendedName>
</protein>
<name>M4BP15_HYAAE</name>
<feature type="region of interest" description="Disordered" evidence="1">
    <location>
        <begin position="1"/>
        <end position="94"/>
    </location>
</feature>
<accession>M4BP15</accession>
<dbReference type="HOGENOM" id="CLU_892688_0_0_1"/>
<feature type="compositionally biased region" description="Acidic residues" evidence="1">
    <location>
        <begin position="76"/>
        <end position="90"/>
    </location>
</feature>
<dbReference type="PANTHER" id="PTHR31569:SF4">
    <property type="entry name" value="SWIM-TYPE DOMAIN-CONTAINING PROTEIN"/>
    <property type="match status" value="1"/>
</dbReference>
<evidence type="ECO:0000313" key="2">
    <source>
        <dbReference type="EnsemblProtists" id="HpaP808153"/>
    </source>
</evidence>
<feature type="compositionally biased region" description="Polar residues" evidence="1">
    <location>
        <begin position="12"/>
        <end position="22"/>
    </location>
</feature>
<dbReference type="InParanoid" id="M4BP15"/>
<dbReference type="PANTHER" id="PTHR31569">
    <property type="entry name" value="SWIM-TYPE DOMAIN-CONTAINING PROTEIN"/>
    <property type="match status" value="1"/>
</dbReference>
<evidence type="ECO:0000256" key="1">
    <source>
        <dbReference type="SAM" id="MobiDB-lite"/>
    </source>
</evidence>
<dbReference type="OMA" id="DYCEATH"/>
<dbReference type="eggNOG" id="KOG0409">
    <property type="taxonomic scope" value="Eukaryota"/>
</dbReference>
<reference evidence="2" key="2">
    <citation type="submission" date="2015-06" db="UniProtKB">
        <authorList>
            <consortium name="EnsemblProtists"/>
        </authorList>
    </citation>
    <scope>IDENTIFICATION</scope>
    <source>
        <strain evidence="2">Emoy2</strain>
    </source>
</reference>
<keyword evidence="3" id="KW-1185">Reference proteome</keyword>
<sequence length="312" mass="35078">MDSTDRERRRNSPSLDGTSGFSTPLKLEDKSLDPVSADTQVVASRTSTEEEIVELGQEQQTPSAFTNLLGKREAETELQEEENGSEEADEETSHLLPMAEEEEQEQELALVQCAGMDQCFDSWNEFHRAMDDYCEATHQPMRLRTSDSAKAVNSRAAKRNSMKEPIDESVGFVKKLYLCTHGVKTKPRGKGKRPRQHYRYMGCPAMIRACISERKPNDPEGHGKSKYVVRVVAQINRHNHRLSEHLFKSYSESRVVIDDELVVPNSQRRLEQAVGAPTSVATAPVEQEIAATVHPELEDSALKTSCRLLHDV</sequence>
<proteinExistence type="predicted"/>